<dbReference type="InterPro" id="IPR051677">
    <property type="entry name" value="AfsR-DnrI-RedD_regulator"/>
</dbReference>
<dbReference type="RefSeq" id="WP_138644485.1">
    <property type="nucleotide sequence ID" value="NZ_VCKW01000030.1"/>
</dbReference>
<organism evidence="6 7">
    <name type="scientific">Actinomadura soli</name>
    <dbReference type="NCBI Taxonomy" id="2508997"/>
    <lineage>
        <taxon>Bacteria</taxon>
        <taxon>Bacillati</taxon>
        <taxon>Actinomycetota</taxon>
        <taxon>Actinomycetes</taxon>
        <taxon>Streptosporangiales</taxon>
        <taxon>Thermomonosporaceae</taxon>
        <taxon>Actinomadura</taxon>
    </lineage>
</organism>
<dbReference type="SUPFAM" id="SSF46894">
    <property type="entry name" value="C-terminal effector domain of the bipartite response regulators"/>
    <property type="match status" value="1"/>
</dbReference>
<proteinExistence type="inferred from homology"/>
<dbReference type="SMART" id="SM01043">
    <property type="entry name" value="BTAD"/>
    <property type="match status" value="1"/>
</dbReference>
<comment type="caution">
    <text evidence="6">The sequence shown here is derived from an EMBL/GenBank/DDBJ whole genome shotgun (WGS) entry which is preliminary data.</text>
</comment>
<dbReference type="Gene3D" id="1.10.10.10">
    <property type="entry name" value="Winged helix-like DNA-binding domain superfamily/Winged helix DNA-binding domain"/>
    <property type="match status" value="1"/>
</dbReference>
<comment type="similarity">
    <text evidence="1">Belongs to the AfsR/DnrI/RedD regulatory family.</text>
</comment>
<dbReference type="OrthoDB" id="8444614at2"/>
<dbReference type="InterPro" id="IPR016032">
    <property type="entry name" value="Sig_transdc_resp-reg_C-effctor"/>
</dbReference>
<name>A0A5C4JGD1_9ACTN</name>
<keyword evidence="2" id="KW-0238">DNA-binding</keyword>
<feature type="transmembrane region" description="Helical" evidence="4">
    <location>
        <begin position="64"/>
        <end position="89"/>
    </location>
</feature>
<gene>
    <name evidence="6" type="ORF">ETD83_08330</name>
</gene>
<keyword evidence="4" id="KW-0812">Transmembrane</keyword>
<keyword evidence="4" id="KW-1133">Transmembrane helix</keyword>
<dbReference type="InterPro" id="IPR011990">
    <property type="entry name" value="TPR-like_helical_dom_sf"/>
</dbReference>
<sequence length="914" mass="97575">MSYTGRSRLTDFARGLGALMVLALLLIGCPVAMYAMGGSPIPDRLPSWEEISATLIRQDTDQSVFLATILLIGWGAWCLFIITVCAEMMNYLAGRSRPALPRPVRPLQHLVRDLVATATLTFSAAASLTTSASAVTHTHTVTGVHAVAGPESGGQEHLSPGQEAPQREPTESAWTPLLADETPVHPETDRRSWRTHIVMRGETLWALARRTYGSGARYPKIFKASRSIDQPDGVPALTDPGLLHPGQHVRLPLSGAPDGASSPPRARSPRATTQAAPSGRGKSSGTPSPAPPGSTSEKSTTSQVPSPVVAPPADHSASPTPPVSNGQESGSPLAISLPSGSRIGLGLAAALCVAVAATRLHRRRRRPLEIDSEFSEHNSEPPIAAPVLKARKAHLDTYAERAAPIPSDPELVRKDLSAAEPDHLVVGVRDGQALTIPLAGLSLGLSGDGAHAAARAIATELLAKAHRYRAEVLMPQTDAQALFPGDDITDLSTVLDGLTITPSLDEAIDCMEAELLRRGRILEMTEQPDVSALRTDDPAEPLPTVLLIASVPAYNGNVHGLATLGHRYGIGVLALGAWPSGTSVKLSSDVTVTDAHGPNAERLAGAHLFHLTTIDAAGMLQTIRTATGTEAEAGSSPPSEDAPSEAEPRTASIVVPAPRPSEEAPRPPVRLDVLGHVHLHTSDGPIDTGLRQRARDLLAYLALHPDGVTRDRASADLWPDDSPESVAPTFNTAVSNIRSVLRAATGLSEPMYVIHSAGKYRIDHEVVEVDLWRVTGALAEAQQATDDATRIKALTLVAGHCAGEFASGLTQEWAEIHREHLRRVTSDALANLARLIQEDDPERALLVLEQAITHDPYSEPLYRRIMRLQARLDRPDAVRRTYRLLTARLNELDAEPEEETRKLVNSSTSTSNRN</sequence>
<feature type="transmembrane region" description="Helical" evidence="4">
    <location>
        <begin position="110"/>
        <end position="128"/>
    </location>
</feature>
<keyword evidence="4" id="KW-0472">Membrane</keyword>
<accession>A0A5C4JGD1</accession>
<dbReference type="Proteomes" id="UP000309174">
    <property type="component" value="Unassembled WGS sequence"/>
</dbReference>
<dbReference type="InterPro" id="IPR036779">
    <property type="entry name" value="LysM_dom_sf"/>
</dbReference>
<dbReference type="SMART" id="SM00862">
    <property type="entry name" value="Trans_reg_C"/>
    <property type="match status" value="1"/>
</dbReference>
<feature type="compositionally biased region" description="Low complexity" evidence="3">
    <location>
        <begin position="304"/>
        <end position="318"/>
    </location>
</feature>
<feature type="region of interest" description="Disordered" evidence="3">
    <location>
        <begin position="628"/>
        <end position="668"/>
    </location>
</feature>
<feature type="compositionally biased region" description="Low complexity" evidence="3">
    <location>
        <begin position="630"/>
        <end position="641"/>
    </location>
</feature>
<evidence type="ECO:0000259" key="5">
    <source>
        <dbReference type="PROSITE" id="PS51782"/>
    </source>
</evidence>
<evidence type="ECO:0000256" key="1">
    <source>
        <dbReference type="ARBA" id="ARBA00005820"/>
    </source>
</evidence>
<dbReference type="PROSITE" id="PS51257">
    <property type="entry name" value="PROKAR_LIPOPROTEIN"/>
    <property type="match status" value="1"/>
</dbReference>
<dbReference type="InterPro" id="IPR018392">
    <property type="entry name" value="LysM"/>
</dbReference>
<feature type="region of interest" description="Disordered" evidence="3">
    <location>
        <begin position="146"/>
        <end position="189"/>
    </location>
</feature>
<dbReference type="Gene3D" id="1.25.40.10">
    <property type="entry name" value="Tetratricopeptide repeat domain"/>
    <property type="match status" value="1"/>
</dbReference>
<dbReference type="Pfam" id="PF03704">
    <property type="entry name" value="BTAD"/>
    <property type="match status" value="1"/>
</dbReference>
<dbReference type="PANTHER" id="PTHR35807">
    <property type="entry name" value="TRANSCRIPTIONAL REGULATOR REDD-RELATED"/>
    <property type="match status" value="1"/>
</dbReference>
<keyword evidence="7" id="KW-1185">Reference proteome</keyword>
<dbReference type="GO" id="GO:0003677">
    <property type="term" value="F:DNA binding"/>
    <property type="evidence" value="ECO:0007669"/>
    <property type="project" value="UniProtKB-KW"/>
</dbReference>
<feature type="transmembrane region" description="Helical" evidence="4">
    <location>
        <begin position="12"/>
        <end position="36"/>
    </location>
</feature>
<feature type="domain" description="LysM" evidence="5">
    <location>
        <begin position="194"/>
        <end position="251"/>
    </location>
</feature>
<reference evidence="6 7" key="1">
    <citation type="submission" date="2019-05" db="EMBL/GenBank/DDBJ databases">
        <title>Draft genome sequence of Actinomadura sp. 14C53.</title>
        <authorList>
            <person name="Saricaoglu S."/>
            <person name="Isik K."/>
        </authorList>
    </citation>
    <scope>NUCLEOTIDE SEQUENCE [LARGE SCALE GENOMIC DNA]</scope>
    <source>
        <strain evidence="6 7">14C53</strain>
    </source>
</reference>
<evidence type="ECO:0000256" key="3">
    <source>
        <dbReference type="SAM" id="MobiDB-lite"/>
    </source>
</evidence>
<dbReference type="GO" id="GO:0000160">
    <property type="term" value="P:phosphorelay signal transduction system"/>
    <property type="evidence" value="ECO:0007669"/>
    <property type="project" value="InterPro"/>
</dbReference>
<dbReference type="PROSITE" id="PS51782">
    <property type="entry name" value="LYSM"/>
    <property type="match status" value="1"/>
</dbReference>
<feature type="region of interest" description="Disordered" evidence="3">
    <location>
        <begin position="228"/>
        <end position="335"/>
    </location>
</feature>
<dbReference type="InterPro" id="IPR001867">
    <property type="entry name" value="OmpR/PhoB-type_DNA-bd"/>
</dbReference>
<evidence type="ECO:0000256" key="4">
    <source>
        <dbReference type="SAM" id="Phobius"/>
    </source>
</evidence>
<feature type="compositionally biased region" description="Low complexity" evidence="3">
    <location>
        <begin position="260"/>
        <end position="271"/>
    </location>
</feature>
<dbReference type="EMBL" id="VCKW01000030">
    <property type="protein sequence ID" value="TMR04356.1"/>
    <property type="molecule type" value="Genomic_DNA"/>
</dbReference>
<evidence type="ECO:0000256" key="2">
    <source>
        <dbReference type="ARBA" id="ARBA00023125"/>
    </source>
</evidence>
<dbReference type="InterPro" id="IPR036388">
    <property type="entry name" value="WH-like_DNA-bd_sf"/>
</dbReference>
<dbReference type="AlphaFoldDB" id="A0A5C4JGD1"/>
<evidence type="ECO:0000313" key="6">
    <source>
        <dbReference type="EMBL" id="TMR04356.1"/>
    </source>
</evidence>
<dbReference type="InterPro" id="IPR005158">
    <property type="entry name" value="BTAD"/>
</dbReference>
<dbReference type="Gene3D" id="3.10.350.10">
    <property type="entry name" value="LysM domain"/>
    <property type="match status" value="1"/>
</dbReference>
<protein>
    <recommendedName>
        <fullName evidence="5">LysM domain-containing protein</fullName>
    </recommendedName>
</protein>
<dbReference type="GO" id="GO:0006355">
    <property type="term" value="P:regulation of DNA-templated transcription"/>
    <property type="evidence" value="ECO:0007669"/>
    <property type="project" value="InterPro"/>
</dbReference>
<evidence type="ECO:0000313" key="7">
    <source>
        <dbReference type="Proteomes" id="UP000309174"/>
    </source>
</evidence>
<dbReference type="CDD" id="cd00118">
    <property type="entry name" value="LysM"/>
    <property type="match status" value="1"/>
</dbReference>
<dbReference type="SUPFAM" id="SSF48452">
    <property type="entry name" value="TPR-like"/>
    <property type="match status" value="1"/>
</dbReference>